<name>A0A8E2EGV4_9PEZI</name>
<dbReference type="AlphaFoldDB" id="A0A8E2EGV4"/>
<accession>A0A8E2EGV4</accession>
<feature type="domain" description="Zn(2)-C6 fungal-type" evidence="8">
    <location>
        <begin position="2"/>
        <end position="31"/>
    </location>
</feature>
<keyword evidence="4" id="KW-0805">Transcription regulation</keyword>
<organism evidence="9 10">
    <name type="scientific">Lepidopterella palustris CBS 459.81</name>
    <dbReference type="NCBI Taxonomy" id="1314670"/>
    <lineage>
        <taxon>Eukaryota</taxon>
        <taxon>Fungi</taxon>
        <taxon>Dikarya</taxon>
        <taxon>Ascomycota</taxon>
        <taxon>Pezizomycotina</taxon>
        <taxon>Dothideomycetes</taxon>
        <taxon>Pleosporomycetidae</taxon>
        <taxon>Mytilinidiales</taxon>
        <taxon>Argynnaceae</taxon>
        <taxon>Lepidopterella</taxon>
    </lineage>
</organism>
<keyword evidence="7" id="KW-0539">Nucleus</keyword>
<dbReference type="OrthoDB" id="2399539at2759"/>
<dbReference type="GO" id="GO:0043565">
    <property type="term" value="F:sequence-specific DNA binding"/>
    <property type="evidence" value="ECO:0007669"/>
    <property type="project" value="TreeGrafter"/>
</dbReference>
<dbReference type="PANTHER" id="PTHR47782:SF1">
    <property type="entry name" value="PYRIMIDINE PATHWAY REGULATORY PROTEIN 1"/>
    <property type="match status" value="1"/>
</dbReference>
<dbReference type="InterPro" id="IPR001138">
    <property type="entry name" value="Zn2Cys6_DnaBD"/>
</dbReference>
<feature type="non-terminal residue" evidence="9">
    <location>
        <position position="53"/>
    </location>
</feature>
<keyword evidence="2" id="KW-0479">Metal-binding</keyword>
<dbReference type="CDD" id="cd00067">
    <property type="entry name" value="GAL4"/>
    <property type="match status" value="1"/>
</dbReference>
<keyword evidence="3" id="KW-0862">Zinc</keyword>
<comment type="subcellular location">
    <subcellularLocation>
        <location evidence="1">Nucleus</location>
    </subcellularLocation>
</comment>
<dbReference type="PANTHER" id="PTHR47782">
    <property type="entry name" value="ZN(II)2CYS6 TRANSCRIPTION FACTOR (EUROFUNG)-RELATED"/>
    <property type="match status" value="1"/>
</dbReference>
<evidence type="ECO:0000313" key="9">
    <source>
        <dbReference type="EMBL" id="OCK83603.1"/>
    </source>
</evidence>
<evidence type="ECO:0000256" key="7">
    <source>
        <dbReference type="ARBA" id="ARBA00023242"/>
    </source>
</evidence>
<dbReference type="EMBL" id="KV744857">
    <property type="protein sequence ID" value="OCK83603.1"/>
    <property type="molecule type" value="Genomic_DNA"/>
</dbReference>
<keyword evidence="10" id="KW-1185">Reference proteome</keyword>
<keyword evidence="6" id="KW-0804">Transcription</keyword>
<keyword evidence="5" id="KW-0238">DNA-binding</keyword>
<dbReference type="SMART" id="SM00066">
    <property type="entry name" value="GAL4"/>
    <property type="match status" value="1"/>
</dbReference>
<evidence type="ECO:0000256" key="6">
    <source>
        <dbReference type="ARBA" id="ARBA00023163"/>
    </source>
</evidence>
<proteinExistence type="predicted"/>
<dbReference type="GO" id="GO:0008270">
    <property type="term" value="F:zinc ion binding"/>
    <property type="evidence" value="ECO:0007669"/>
    <property type="project" value="InterPro"/>
</dbReference>
<dbReference type="GO" id="GO:0045944">
    <property type="term" value="P:positive regulation of transcription by RNA polymerase II"/>
    <property type="evidence" value="ECO:0007669"/>
    <property type="project" value="TreeGrafter"/>
</dbReference>
<dbReference type="SUPFAM" id="SSF57701">
    <property type="entry name" value="Zn2/Cys6 DNA-binding domain"/>
    <property type="match status" value="1"/>
</dbReference>
<dbReference type="Proteomes" id="UP000250266">
    <property type="component" value="Unassembled WGS sequence"/>
</dbReference>
<dbReference type="GO" id="GO:0000981">
    <property type="term" value="F:DNA-binding transcription factor activity, RNA polymerase II-specific"/>
    <property type="evidence" value="ECO:0007669"/>
    <property type="project" value="InterPro"/>
</dbReference>
<protein>
    <recommendedName>
        <fullName evidence="8">Zn(2)-C6 fungal-type domain-containing protein</fullName>
    </recommendedName>
</protein>
<gene>
    <name evidence="9" type="ORF">K432DRAFT_276525</name>
</gene>
<evidence type="ECO:0000256" key="2">
    <source>
        <dbReference type="ARBA" id="ARBA00022723"/>
    </source>
</evidence>
<dbReference type="InterPro" id="IPR036864">
    <property type="entry name" value="Zn2-C6_fun-type_DNA-bd_sf"/>
</dbReference>
<sequence length="53" mass="6182">TPCNRCRLRKKRCDQHLPACGSCEKARARCVGYNPVSQREVLRSYVHHLESRI</sequence>
<dbReference type="Gene3D" id="4.10.240.10">
    <property type="entry name" value="Zn(2)-C6 fungal-type DNA-binding domain"/>
    <property type="match status" value="1"/>
</dbReference>
<evidence type="ECO:0000256" key="4">
    <source>
        <dbReference type="ARBA" id="ARBA00023015"/>
    </source>
</evidence>
<evidence type="ECO:0000313" key="10">
    <source>
        <dbReference type="Proteomes" id="UP000250266"/>
    </source>
</evidence>
<evidence type="ECO:0000259" key="8">
    <source>
        <dbReference type="PROSITE" id="PS50048"/>
    </source>
</evidence>
<evidence type="ECO:0000256" key="1">
    <source>
        <dbReference type="ARBA" id="ARBA00004123"/>
    </source>
</evidence>
<evidence type="ECO:0000256" key="3">
    <source>
        <dbReference type="ARBA" id="ARBA00022833"/>
    </source>
</evidence>
<evidence type="ECO:0000256" key="5">
    <source>
        <dbReference type="ARBA" id="ARBA00023125"/>
    </source>
</evidence>
<dbReference type="GO" id="GO:0005634">
    <property type="term" value="C:nucleus"/>
    <property type="evidence" value="ECO:0007669"/>
    <property type="project" value="UniProtKB-SubCell"/>
</dbReference>
<reference evidence="9 10" key="1">
    <citation type="journal article" date="2016" name="Nat. Commun.">
        <title>Ectomycorrhizal ecology is imprinted in the genome of the dominant symbiotic fungus Cenococcum geophilum.</title>
        <authorList>
            <consortium name="DOE Joint Genome Institute"/>
            <person name="Peter M."/>
            <person name="Kohler A."/>
            <person name="Ohm R.A."/>
            <person name="Kuo A."/>
            <person name="Krutzmann J."/>
            <person name="Morin E."/>
            <person name="Arend M."/>
            <person name="Barry K.W."/>
            <person name="Binder M."/>
            <person name="Choi C."/>
            <person name="Clum A."/>
            <person name="Copeland A."/>
            <person name="Grisel N."/>
            <person name="Haridas S."/>
            <person name="Kipfer T."/>
            <person name="LaButti K."/>
            <person name="Lindquist E."/>
            <person name="Lipzen A."/>
            <person name="Maire R."/>
            <person name="Meier B."/>
            <person name="Mihaltcheva S."/>
            <person name="Molinier V."/>
            <person name="Murat C."/>
            <person name="Poggeler S."/>
            <person name="Quandt C.A."/>
            <person name="Sperisen C."/>
            <person name="Tritt A."/>
            <person name="Tisserant E."/>
            <person name="Crous P.W."/>
            <person name="Henrissat B."/>
            <person name="Nehls U."/>
            <person name="Egli S."/>
            <person name="Spatafora J.W."/>
            <person name="Grigoriev I.V."/>
            <person name="Martin F.M."/>
        </authorList>
    </citation>
    <scope>NUCLEOTIDE SEQUENCE [LARGE SCALE GENOMIC DNA]</scope>
    <source>
        <strain evidence="9 10">CBS 459.81</strain>
    </source>
</reference>
<feature type="non-terminal residue" evidence="9">
    <location>
        <position position="1"/>
    </location>
</feature>
<dbReference type="InterPro" id="IPR052202">
    <property type="entry name" value="Yeast_MetPath_Reg"/>
</dbReference>
<dbReference type="PROSITE" id="PS50048">
    <property type="entry name" value="ZN2_CY6_FUNGAL_2"/>
    <property type="match status" value="1"/>
</dbReference>
<dbReference type="Pfam" id="PF00172">
    <property type="entry name" value="Zn_clus"/>
    <property type="match status" value="1"/>
</dbReference>